<name>A0A8J3G7Z4_9BACT</name>
<dbReference type="PANTHER" id="PTHR36984:SF1">
    <property type="entry name" value="CRISPR-ASSOCIATED ENDORIBONUCLEASE CAS6 1"/>
    <property type="match status" value="1"/>
</dbReference>
<dbReference type="NCBIfam" id="TIGR01877">
    <property type="entry name" value="cas_cas6"/>
    <property type="match status" value="1"/>
</dbReference>
<evidence type="ECO:0000313" key="5">
    <source>
        <dbReference type="EMBL" id="GHB54398.1"/>
    </source>
</evidence>
<accession>A0A8J3G7Z4</accession>
<dbReference type="Proteomes" id="UP000598271">
    <property type="component" value="Unassembled WGS sequence"/>
</dbReference>
<evidence type="ECO:0000256" key="1">
    <source>
        <dbReference type="ARBA" id="ARBA00005937"/>
    </source>
</evidence>
<dbReference type="Gene3D" id="3.30.70.1890">
    <property type="match status" value="1"/>
</dbReference>
<dbReference type="GO" id="GO:0051607">
    <property type="term" value="P:defense response to virus"/>
    <property type="evidence" value="ECO:0007669"/>
    <property type="project" value="UniProtKB-KW"/>
</dbReference>
<keyword evidence="3" id="KW-0051">Antiviral defense</keyword>
<dbReference type="InterPro" id="IPR010156">
    <property type="entry name" value="CRISPR-assoc_prot_Cas6"/>
</dbReference>
<evidence type="ECO:0000313" key="6">
    <source>
        <dbReference type="Proteomes" id="UP000598271"/>
    </source>
</evidence>
<dbReference type="CDD" id="cd21140">
    <property type="entry name" value="Cas6_I-like"/>
    <property type="match status" value="1"/>
</dbReference>
<comment type="caution">
    <text evidence="5">The sequence shown here is derived from an EMBL/GenBank/DDBJ whole genome shotgun (WGS) entry which is preliminary data.</text>
</comment>
<dbReference type="InterPro" id="IPR049435">
    <property type="entry name" value="Cas_Cas6_C"/>
</dbReference>
<dbReference type="EMBL" id="BMXF01000001">
    <property type="protein sequence ID" value="GHB54398.1"/>
    <property type="molecule type" value="Genomic_DNA"/>
</dbReference>
<evidence type="ECO:0000256" key="2">
    <source>
        <dbReference type="ARBA" id="ARBA00022884"/>
    </source>
</evidence>
<reference evidence="5 6" key="1">
    <citation type="journal article" date="2014" name="Int. J. Syst. Evol. Microbiol.">
        <title>Complete genome sequence of Corynebacterium casei LMG S-19264T (=DSM 44701T), isolated from a smear-ripened cheese.</title>
        <authorList>
            <consortium name="US DOE Joint Genome Institute (JGI-PGF)"/>
            <person name="Walter F."/>
            <person name="Albersmeier A."/>
            <person name="Kalinowski J."/>
            <person name="Ruckert C."/>
        </authorList>
    </citation>
    <scope>NUCLEOTIDE SEQUENCE [LARGE SCALE GENOMIC DNA]</scope>
    <source>
        <strain evidence="5 6">KCTC 12866</strain>
    </source>
</reference>
<dbReference type="InterPro" id="IPR045747">
    <property type="entry name" value="CRISPR-assoc_prot_Cas6_N_sf"/>
</dbReference>
<dbReference type="GO" id="GO:0003723">
    <property type="term" value="F:RNA binding"/>
    <property type="evidence" value="ECO:0007669"/>
    <property type="project" value="UniProtKB-KW"/>
</dbReference>
<keyword evidence="2" id="KW-0694">RNA-binding</keyword>
<dbReference type="Gene3D" id="3.30.70.1900">
    <property type="match status" value="1"/>
</dbReference>
<organism evidence="5 6">
    <name type="scientific">Persicitalea jodogahamensis</name>
    <dbReference type="NCBI Taxonomy" id="402147"/>
    <lineage>
        <taxon>Bacteria</taxon>
        <taxon>Pseudomonadati</taxon>
        <taxon>Bacteroidota</taxon>
        <taxon>Cytophagia</taxon>
        <taxon>Cytophagales</taxon>
        <taxon>Spirosomataceae</taxon>
        <taxon>Persicitalea</taxon>
    </lineage>
</organism>
<evidence type="ECO:0000256" key="3">
    <source>
        <dbReference type="ARBA" id="ARBA00023118"/>
    </source>
</evidence>
<proteinExistence type="inferred from homology"/>
<dbReference type="RefSeq" id="WP_189562702.1">
    <property type="nucleotide sequence ID" value="NZ_BMXF01000001.1"/>
</dbReference>
<comment type="similarity">
    <text evidence="1">Belongs to the CRISPR-associated protein Cas6/Cse3/CasE family.</text>
</comment>
<protein>
    <submittedName>
        <fullName evidence="5">CRISPR-associated endoribonuclease Cas6</fullName>
    </submittedName>
</protein>
<gene>
    <name evidence="5" type="ORF">GCM10007390_04240</name>
</gene>
<dbReference type="GO" id="GO:0016788">
    <property type="term" value="F:hydrolase activity, acting on ester bonds"/>
    <property type="evidence" value="ECO:0007669"/>
    <property type="project" value="InterPro"/>
</dbReference>
<keyword evidence="6" id="KW-1185">Reference proteome</keyword>
<dbReference type="PANTHER" id="PTHR36984">
    <property type="entry name" value="CRISPR-ASSOCIATED ENDORIBONUCLEASE CAS6 1"/>
    <property type="match status" value="1"/>
</dbReference>
<feature type="domain" description="CRISPR associated protein Cas6 C-terminal" evidence="4">
    <location>
        <begin position="105"/>
        <end position="221"/>
    </location>
</feature>
<sequence length="222" mass="24597">MRIQLQLSPNTEPVPFNHLHHLTGAIHKWLGGNSAHDGLSLYSFGWLRGGQPKRQALSFPEGASWNISFFDNELARQLIKGILEDPSVAHGMAVQEVREIDLPSFSKQHIFATDGSAVLARRKRDDGSREYLLWDTLAANDVLTHLLRKKLEVAGFSGEHLEVRVAFDRAYARPRPRMATIKGIKHKGSECPVIVEGTPEAIQFAWLVGIGDLTGSGFGALR</sequence>
<evidence type="ECO:0000259" key="4">
    <source>
        <dbReference type="Pfam" id="PF01881"/>
    </source>
</evidence>
<dbReference type="Pfam" id="PF01881">
    <property type="entry name" value="Cas_Cas6_C"/>
    <property type="match status" value="1"/>
</dbReference>
<dbReference type="AlphaFoldDB" id="A0A8J3G7Z4"/>